<name>A0A6A4HD50_9AGAR</name>
<feature type="coiled-coil region" evidence="1">
    <location>
        <begin position="152"/>
        <end position="217"/>
    </location>
</feature>
<gene>
    <name evidence="2" type="ORF">BT96DRAFT_997994</name>
</gene>
<proteinExistence type="predicted"/>
<dbReference type="AlphaFoldDB" id="A0A6A4HD50"/>
<organism evidence="2 3">
    <name type="scientific">Gymnopus androsaceus JB14</name>
    <dbReference type="NCBI Taxonomy" id="1447944"/>
    <lineage>
        <taxon>Eukaryota</taxon>
        <taxon>Fungi</taxon>
        <taxon>Dikarya</taxon>
        <taxon>Basidiomycota</taxon>
        <taxon>Agaricomycotina</taxon>
        <taxon>Agaricomycetes</taxon>
        <taxon>Agaricomycetidae</taxon>
        <taxon>Agaricales</taxon>
        <taxon>Marasmiineae</taxon>
        <taxon>Omphalotaceae</taxon>
        <taxon>Gymnopus</taxon>
    </lineage>
</organism>
<keyword evidence="1" id="KW-0175">Coiled coil</keyword>
<evidence type="ECO:0000313" key="2">
    <source>
        <dbReference type="EMBL" id="KAE9394985.1"/>
    </source>
</evidence>
<dbReference type="OrthoDB" id="5422905at2759"/>
<accession>A0A6A4HD50</accession>
<evidence type="ECO:0000256" key="1">
    <source>
        <dbReference type="SAM" id="Coils"/>
    </source>
</evidence>
<reference evidence="2" key="1">
    <citation type="journal article" date="2019" name="Environ. Microbiol.">
        <title>Fungal ecological strategies reflected in gene transcription - a case study of two litter decomposers.</title>
        <authorList>
            <person name="Barbi F."/>
            <person name="Kohler A."/>
            <person name="Barry K."/>
            <person name="Baskaran P."/>
            <person name="Daum C."/>
            <person name="Fauchery L."/>
            <person name="Ihrmark K."/>
            <person name="Kuo A."/>
            <person name="LaButti K."/>
            <person name="Lipzen A."/>
            <person name="Morin E."/>
            <person name="Grigoriev I.V."/>
            <person name="Henrissat B."/>
            <person name="Lindahl B."/>
            <person name="Martin F."/>
        </authorList>
    </citation>
    <scope>NUCLEOTIDE SEQUENCE</scope>
    <source>
        <strain evidence="2">JB14</strain>
    </source>
</reference>
<keyword evidence="3" id="KW-1185">Reference proteome</keyword>
<dbReference type="Proteomes" id="UP000799118">
    <property type="component" value="Unassembled WGS sequence"/>
</dbReference>
<protein>
    <submittedName>
        <fullName evidence="2">Uncharacterized protein</fullName>
    </submittedName>
</protein>
<sequence length="221" mass="25653">MTSKLVAFISARIDEAIAQGHHFALGPSLGIDSEALTYLIPRVGIDRLTVYLHHNQAKTFPSRLRWFESRGGKIVFTGRNHTERDEACTRASHYDILRYRTEAECKALYGSNWRNRVSGTELNERRRATGIGLNWAEDSEKQIEALPEVKIRMHEEQELDKSKRKLERKVKEARMLQIRKDQGEHLEKNQLEKLVKLREMEEELRKLLTMLDRSDTVGSPS</sequence>
<dbReference type="EMBL" id="ML769539">
    <property type="protein sequence ID" value="KAE9394985.1"/>
    <property type="molecule type" value="Genomic_DNA"/>
</dbReference>
<evidence type="ECO:0000313" key="3">
    <source>
        <dbReference type="Proteomes" id="UP000799118"/>
    </source>
</evidence>